<dbReference type="PROSITE" id="PS50004">
    <property type="entry name" value="C2"/>
    <property type="match status" value="1"/>
</dbReference>
<evidence type="ECO:0000259" key="2">
    <source>
        <dbReference type="PROSITE" id="PS50004"/>
    </source>
</evidence>
<dbReference type="GO" id="GO:0005886">
    <property type="term" value="C:plasma membrane"/>
    <property type="evidence" value="ECO:0007669"/>
    <property type="project" value="TreeGrafter"/>
</dbReference>
<evidence type="ECO:0000256" key="1">
    <source>
        <dbReference type="ARBA" id="ARBA00006996"/>
    </source>
</evidence>
<dbReference type="GO" id="GO:0048488">
    <property type="term" value="P:synaptic vesicle endocytosis"/>
    <property type="evidence" value="ECO:0007669"/>
    <property type="project" value="TreeGrafter"/>
</dbReference>
<dbReference type="AlphaFoldDB" id="A0AAW1E3Z8"/>
<dbReference type="EMBL" id="JBCEZU010000575">
    <property type="protein sequence ID" value="KAK9517339.1"/>
    <property type="molecule type" value="Genomic_DNA"/>
</dbReference>
<dbReference type="Gene3D" id="2.60.40.150">
    <property type="entry name" value="C2 domain"/>
    <property type="match status" value="1"/>
</dbReference>
<dbReference type="SMART" id="SM00239">
    <property type="entry name" value="C2"/>
    <property type="match status" value="1"/>
</dbReference>
<dbReference type="GO" id="GO:0005544">
    <property type="term" value="F:calcium-dependent phospholipid binding"/>
    <property type="evidence" value="ECO:0007669"/>
    <property type="project" value="TreeGrafter"/>
</dbReference>
<comment type="similarity">
    <text evidence="1">Belongs to the synaptotagmin family.</text>
</comment>
<evidence type="ECO:0000313" key="3">
    <source>
        <dbReference type="EMBL" id="KAK9517339.1"/>
    </source>
</evidence>
<dbReference type="PANTHER" id="PTHR10024">
    <property type="entry name" value="SYNAPTOTAGMIN"/>
    <property type="match status" value="1"/>
</dbReference>
<dbReference type="GO" id="GO:0001786">
    <property type="term" value="F:phosphatidylserine binding"/>
    <property type="evidence" value="ECO:0007669"/>
    <property type="project" value="TreeGrafter"/>
</dbReference>
<sequence length="133" mass="15590">MYFLELLLSVDPYVKVQLALDKRKWKKRKTSIKKKTLNPYYNESFTFDVSFDQIQRVHLVISVWDHDAVSRNDAMGKIFLGCDASGNQLRHWADMLSNPRRPVAQWHSLLSAEQVNSTLTLKRKIPLQSKRPF</sequence>
<comment type="caution">
    <text evidence="3">The sequence shown here is derived from an EMBL/GenBank/DDBJ whole genome shotgun (WGS) entry which is preliminary data.</text>
</comment>
<reference evidence="3 4" key="1">
    <citation type="journal article" date="2024" name="Genome Biol. Evol.">
        <title>Chromosome-level genome assembly of the viviparous eelpout Zoarces viviparus.</title>
        <authorList>
            <person name="Fuhrmann N."/>
            <person name="Brasseur M.V."/>
            <person name="Bakowski C.E."/>
            <person name="Podsiadlowski L."/>
            <person name="Prost S."/>
            <person name="Krehenwinkel H."/>
            <person name="Mayer C."/>
        </authorList>
    </citation>
    <scope>NUCLEOTIDE SEQUENCE [LARGE SCALE GENOMIC DNA]</scope>
    <source>
        <strain evidence="3">NO-MEL_2022_Ind0_liver</strain>
    </source>
</reference>
<dbReference type="GO" id="GO:0030672">
    <property type="term" value="C:synaptic vesicle membrane"/>
    <property type="evidence" value="ECO:0007669"/>
    <property type="project" value="TreeGrafter"/>
</dbReference>
<dbReference type="GO" id="GO:0030424">
    <property type="term" value="C:axon"/>
    <property type="evidence" value="ECO:0007669"/>
    <property type="project" value="TreeGrafter"/>
</dbReference>
<dbReference type="InterPro" id="IPR035892">
    <property type="entry name" value="C2_domain_sf"/>
</dbReference>
<dbReference type="GO" id="GO:0000149">
    <property type="term" value="F:SNARE binding"/>
    <property type="evidence" value="ECO:0007669"/>
    <property type="project" value="TreeGrafter"/>
</dbReference>
<dbReference type="Proteomes" id="UP001488805">
    <property type="component" value="Unassembled WGS sequence"/>
</dbReference>
<keyword evidence="4" id="KW-1185">Reference proteome</keyword>
<accession>A0AAW1E3Z8</accession>
<feature type="domain" description="C2" evidence="2">
    <location>
        <begin position="1"/>
        <end position="107"/>
    </location>
</feature>
<dbReference type="GO" id="GO:0005509">
    <property type="term" value="F:calcium ion binding"/>
    <property type="evidence" value="ECO:0007669"/>
    <property type="project" value="TreeGrafter"/>
</dbReference>
<dbReference type="SUPFAM" id="SSF49562">
    <property type="entry name" value="C2 domain (Calcium/lipid-binding domain, CaLB)"/>
    <property type="match status" value="1"/>
</dbReference>
<protein>
    <recommendedName>
        <fullName evidence="2">C2 domain-containing protein</fullName>
    </recommendedName>
</protein>
<organism evidence="3 4">
    <name type="scientific">Zoarces viviparus</name>
    <name type="common">Viviparous eelpout</name>
    <name type="synonym">Blennius viviparus</name>
    <dbReference type="NCBI Taxonomy" id="48416"/>
    <lineage>
        <taxon>Eukaryota</taxon>
        <taxon>Metazoa</taxon>
        <taxon>Chordata</taxon>
        <taxon>Craniata</taxon>
        <taxon>Vertebrata</taxon>
        <taxon>Euteleostomi</taxon>
        <taxon>Actinopterygii</taxon>
        <taxon>Neopterygii</taxon>
        <taxon>Teleostei</taxon>
        <taxon>Neoteleostei</taxon>
        <taxon>Acanthomorphata</taxon>
        <taxon>Eupercaria</taxon>
        <taxon>Perciformes</taxon>
        <taxon>Cottioidei</taxon>
        <taxon>Zoarcales</taxon>
        <taxon>Zoarcidae</taxon>
        <taxon>Zoarcinae</taxon>
        <taxon>Zoarces</taxon>
    </lineage>
</organism>
<dbReference type="PRINTS" id="PR00360">
    <property type="entry name" value="C2DOMAIN"/>
</dbReference>
<dbReference type="PANTHER" id="PTHR10024:SF249">
    <property type="entry name" value="SYNAPTOTAGMIN-8"/>
    <property type="match status" value="1"/>
</dbReference>
<name>A0AAW1E3Z8_ZOAVI</name>
<dbReference type="Pfam" id="PF00168">
    <property type="entry name" value="C2"/>
    <property type="match status" value="1"/>
</dbReference>
<dbReference type="GO" id="GO:0030276">
    <property type="term" value="F:clathrin binding"/>
    <property type="evidence" value="ECO:0007669"/>
    <property type="project" value="TreeGrafter"/>
</dbReference>
<gene>
    <name evidence="3" type="ORF">VZT92_025220</name>
</gene>
<evidence type="ECO:0000313" key="4">
    <source>
        <dbReference type="Proteomes" id="UP001488805"/>
    </source>
</evidence>
<dbReference type="GO" id="GO:0048791">
    <property type="term" value="P:calcium ion-regulated exocytosis of neurotransmitter"/>
    <property type="evidence" value="ECO:0007669"/>
    <property type="project" value="TreeGrafter"/>
</dbReference>
<dbReference type="InterPro" id="IPR000008">
    <property type="entry name" value="C2_dom"/>
</dbReference>
<dbReference type="GO" id="GO:0031045">
    <property type="term" value="C:dense core granule"/>
    <property type="evidence" value="ECO:0007669"/>
    <property type="project" value="TreeGrafter"/>
</dbReference>
<proteinExistence type="inferred from homology"/>